<protein>
    <submittedName>
        <fullName evidence="1">DEHA2E24046p</fullName>
    </submittedName>
</protein>
<dbReference type="Proteomes" id="UP000000599">
    <property type="component" value="Chromosome E"/>
</dbReference>
<accession>Q6BN75</accession>
<reference evidence="1 2" key="1">
    <citation type="journal article" date="2004" name="Nature">
        <title>Genome evolution in yeasts.</title>
        <authorList>
            <consortium name="Genolevures"/>
            <person name="Dujon B."/>
            <person name="Sherman D."/>
            <person name="Fischer G."/>
            <person name="Durrens P."/>
            <person name="Casaregola S."/>
            <person name="Lafontaine I."/>
            <person name="de Montigny J."/>
            <person name="Marck C."/>
            <person name="Neuveglise C."/>
            <person name="Talla E."/>
            <person name="Goffard N."/>
            <person name="Frangeul L."/>
            <person name="Aigle M."/>
            <person name="Anthouard V."/>
            <person name="Babour A."/>
            <person name="Barbe V."/>
            <person name="Barnay S."/>
            <person name="Blanchin S."/>
            <person name="Beckerich J.M."/>
            <person name="Beyne E."/>
            <person name="Bleykasten C."/>
            <person name="Boisrame A."/>
            <person name="Boyer J."/>
            <person name="Cattolico L."/>
            <person name="Confanioleri F."/>
            <person name="de Daruvar A."/>
            <person name="Despons L."/>
            <person name="Fabre E."/>
            <person name="Fairhead C."/>
            <person name="Ferry-Dumazet H."/>
            <person name="Groppi A."/>
            <person name="Hantraye F."/>
            <person name="Hennequin C."/>
            <person name="Jauniaux N."/>
            <person name="Joyet P."/>
            <person name="Kachouri R."/>
            <person name="Kerrest A."/>
            <person name="Koszul R."/>
            <person name="Lemaire M."/>
            <person name="Lesur I."/>
            <person name="Ma L."/>
            <person name="Muller H."/>
            <person name="Nicaud J.M."/>
            <person name="Nikolski M."/>
            <person name="Oztas S."/>
            <person name="Ozier-Kalogeropoulos O."/>
            <person name="Pellenz S."/>
            <person name="Potier S."/>
            <person name="Richard G.F."/>
            <person name="Straub M.L."/>
            <person name="Suleau A."/>
            <person name="Swennene D."/>
            <person name="Tekaia F."/>
            <person name="Wesolowski-Louvel M."/>
            <person name="Westhof E."/>
            <person name="Wirth B."/>
            <person name="Zeniou-Meyer M."/>
            <person name="Zivanovic I."/>
            <person name="Bolotin-Fukuhara M."/>
            <person name="Thierry A."/>
            <person name="Bouchier C."/>
            <person name="Caudron B."/>
            <person name="Scarpelli C."/>
            <person name="Gaillardin C."/>
            <person name="Weissenbach J."/>
            <person name="Wincker P."/>
            <person name="Souciet J.L."/>
        </authorList>
    </citation>
    <scope>NUCLEOTIDE SEQUENCE [LARGE SCALE GENOMIC DNA]</scope>
    <source>
        <strain evidence="2">ATCC 36239 / CBS 767 / BCRC 21394 / JCM 1990 / NBRC 0083 / IGC 2968</strain>
    </source>
</reference>
<dbReference type="AlphaFoldDB" id="Q6BN75"/>
<dbReference type="EMBL" id="CR382137">
    <property type="protein sequence ID" value="CAG88634.1"/>
    <property type="molecule type" value="Genomic_DNA"/>
</dbReference>
<dbReference type="PROSITE" id="PS51257">
    <property type="entry name" value="PROKAR_LIPOPROTEIN"/>
    <property type="match status" value="1"/>
</dbReference>
<dbReference type="KEGG" id="dha:DEHA2E24046g"/>
<dbReference type="HOGENOM" id="CLU_2722186_0_0_1"/>
<organism evidence="1 2">
    <name type="scientific">Debaryomyces hansenii (strain ATCC 36239 / CBS 767 / BCRC 21394 / JCM 1990 / NBRC 0083 / IGC 2968)</name>
    <name type="common">Yeast</name>
    <name type="synonym">Torulaspora hansenii</name>
    <dbReference type="NCBI Taxonomy" id="284592"/>
    <lineage>
        <taxon>Eukaryota</taxon>
        <taxon>Fungi</taxon>
        <taxon>Dikarya</taxon>
        <taxon>Ascomycota</taxon>
        <taxon>Saccharomycotina</taxon>
        <taxon>Pichiomycetes</taxon>
        <taxon>Debaryomycetaceae</taxon>
        <taxon>Debaryomyces</taxon>
    </lineage>
</organism>
<dbReference type="VEuPathDB" id="FungiDB:DEHA2E24046g"/>
<evidence type="ECO:0000313" key="1">
    <source>
        <dbReference type="EMBL" id="CAG88634.1"/>
    </source>
</evidence>
<proteinExistence type="predicted"/>
<dbReference type="RefSeq" id="XP_460345.1">
    <property type="nucleotide sequence ID" value="XM_460345.1"/>
</dbReference>
<gene>
    <name evidence="1" type="ordered locus">DEHA2E24046g</name>
</gene>
<keyword evidence="2" id="KW-1185">Reference proteome</keyword>
<sequence>MNRHSQASVSAISPGILKGAAIFSFQVSLTGTSCNYIEPSSKNNDINSYSSSVVFNPISVISVKGVSLILTI</sequence>
<dbReference type="GeneID" id="2902020"/>
<evidence type="ECO:0000313" key="2">
    <source>
        <dbReference type="Proteomes" id="UP000000599"/>
    </source>
</evidence>
<name>Q6BN75_DEBHA</name>
<dbReference type="InParanoid" id="Q6BN75"/>